<dbReference type="InParanoid" id="B7PIQ1"/>
<name>B7PIQ1_IXOSC</name>
<evidence type="ECO:0000313" key="3">
    <source>
        <dbReference type="Proteomes" id="UP000001555"/>
    </source>
</evidence>
<reference evidence="2" key="2">
    <citation type="submission" date="2020-05" db="UniProtKB">
        <authorList>
            <consortium name="EnsemblMetazoa"/>
        </authorList>
    </citation>
    <scope>IDENTIFICATION</scope>
    <source>
        <strain evidence="2">wikel</strain>
    </source>
</reference>
<sequence length="75" mass="8720">MELKEKGKQADADDVEMVAGFSPCTPGILVRPRPQIRIRKRCRQAHWLINYNRCICFKTTYIEFISCGKKGVKIY</sequence>
<reference evidence="1 3" key="1">
    <citation type="submission" date="2008-03" db="EMBL/GenBank/DDBJ databases">
        <title>Annotation of Ixodes scapularis.</title>
        <authorList>
            <consortium name="Ixodes scapularis Genome Project Consortium"/>
            <person name="Caler E."/>
            <person name="Hannick L.I."/>
            <person name="Bidwell S."/>
            <person name="Joardar V."/>
            <person name="Thiagarajan M."/>
            <person name="Amedeo P."/>
            <person name="Galinsky K.J."/>
            <person name="Schobel S."/>
            <person name="Inman J."/>
            <person name="Hostetler J."/>
            <person name="Miller J."/>
            <person name="Hammond M."/>
            <person name="Megy K."/>
            <person name="Lawson D."/>
            <person name="Kodira C."/>
            <person name="Sutton G."/>
            <person name="Meyer J."/>
            <person name="Hill C.A."/>
            <person name="Birren B."/>
            <person name="Nene V."/>
            <person name="Collins F."/>
            <person name="Alarcon-Chaidez F."/>
            <person name="Wikel S."/>
            <person name="Strausberg R."/>
        </authorList>
    </citation>
    <scope>NUCLEOTIDE SEQUENCE [LARGE SCALE GENOMIC DNA]</scope>
    <source>
        <strain evidence="3">Wikel</strain>
        <strain evidence="1">Wikel colony</strain>
    </source>
</reference>
<dbReference type="HOGENOM" id="CLU_2673840_0_0_1"/>
<dbReference type="EMBL" id="ABJB010194273">
    <property type="status" value="NOT_ANNOTATED_CDS"/>
    <property type="molecule type" value="Genomic_DNA"/>
</dbReference>
<evidence type="ECO:0000313" key="2">
    <source>
        <dbReference type="EnsemblMetazoa" id="ISCW004729-PA"/>
    </source>
</evidence>
<dbReference type="EnsemblMetazoa" id="ISCW004729-RA">
    <property type="protein sequence ID" value="ISCW004729-PA"/>
    <property type="gene ID" value="ISCW004729"/>
</dbReference>
<accession>B7PIQ1</accession>
<keyword evidence="3" id="KW-1185">Reference proteome</keyword>
<dbReference type="AlphaFoldDB" id="B7PIQ1"/>
<evidence type="ECO:0000313" key="1">
    <source>
        <dbReference type="EMBL" id="EEC06473.1"/>
    </source>
</evidence>
<proteinExistence type="predicted"/>
<dbReference type="VEuPathDB" id="VectorBase:ISCW004729"/>
<organism>
    <name type="scientific">Ixodes scapularis</name>
    <name type="common">Black-legged tick</name>
    <name type="synonym">Deer tick</name>
    <dbReference type="NCBI Taxonomy" id="6945"/>
    <lineage>
        <taxon>Eukaryota</taxon>
        <taxon>Metazoa</taxon>
        <taxon>Ecdysozoa</taxon>
        <taxon>Arthropoda</taxon>
        <taxon>Chelicerata</taxon>
        <taxon>Arachnida</taxon>
        <taxon>Acari</taxon>
        <taxon>Parasitiformes</taxon>
        <taxon>Ixodida</taxon>
        <taxon>Ixodoidea</taxon>
        <taxon>Ixodidae</taxon>
        <taxon>Ixodinae</taxon>
        <taxon>Ixodes</taxon>
    </lineage>
</organism>
<dbReference type="EMBL" id="DS720549">
    <property type="protein sequence ID" value="EEC06473.1"/>
    <property type="molecule type" value="Genomic_DNA"/>
</dbReference>
<protein>
    <submittedName>
        <fullName evidence="1 2">Uncharacterized protein</fullName>
    </submittedName>
</protein>
<dbReference type="VEuPathDB" id="VectorBase:ISCI004729"/>
<gene>
    <name evidence="1" type="ORF">IscW_ISCW004729</name>
</gene>
<dbReference type="PaxDb" id="6945-B7PIQ1"/>
<dbReference type="Proteomes" id="UP000001555">
    <property type="component" value="Unassembled WGS sequence"/>
</dbReference>